<dbReference type="PANTHER" id="PTHR13878:SF91">
    <property type="entry name" value="FAD BINDING DOMAIN PROTEIN (AFU_ORTHOLOGUE AFUA_6G12070)-RELATED"/>
    <property type="match status" value="1"/>
</dbReference>
<feature type="chain" id="PRO_5001495760" evidence="3">
    <location>
        <begin position="17"/>
        <end position="567"/>
    </location>
</feature>
<evidence type="ECO:0000259" key="4">
    <source>
        <dbReference type="PROSITE" id="PS51387"/>
    </source>
</evidence>
<dbReference type="PROSITE" id="PS51387">
    <property type="entry name" value="FAD_PCMH"/>
    <property type="match status" value="1"/>
</dbReference>
<comment type="similarity">
    <text evidence="1">Belongs to the oxygen-dependent FAD-linked oxidoreductase family.</text>
</comment>
<feature type="domain" description="FAD-binding PCMH-type" evidence="4">
    <location>
        <begin position="115"/>
        <end position="301"/>
    </location>
</feature>
<dbReference type="SUPFAM" id="SSF56176">
    <property type="entry name" value="FAD-binding/transporter-associated domain-like"/>
    <property type="match status" value="1"/>
</dbReference>
<dbReference type="STRING" id="1388766.A0A017S990"/>
<gene>
    <name evidence="5" type="ORF">EURHEDRAFT_414772</name>
</gene>
<proteinExistence type="inferred from homology"/>
<dbReference type="InterPro" id="IPR006094">
    <property type="entry name" value="Oxid_FAD_bind_N"/>
</dbReference>
<evidence type="ECO:0000313" key="5">
    <source>
        <dbReference type="EMBL" id="EYE93199.1"/>
    </source>
</evidence>
<dbReference type="Gene3D" id="3.30.465.10">
    <property type="match status" value="2"/>
</dbReference>
<accession>A0A017S990</accession>
<keyword evidence="3" id="KW-0732">Signal</keyword>
<dbReference type="Proteomes" id="UP000019804">
    <property type="component" value="Unassembled WGS sequence"/>
</dbReference>
<name>A0A017S990_ASPRC</name>
<organism evidence="5 6">
    <name type="scientific">Aspergillus ruber (strain CBS 135680)</name>
    <dbReference type="NCBI Taxonomy" id="1388766"/>
    <lineage>
        <taxon>Eukaryota</taxon>
        <taxon>Fungi</taxon>
        <taxon>Dikarya</taxon>
        <taxon>Ascomycota</taxon>
        <taxon>Pezizomycotina</taxon>
        <taxon>Eurotiomycetes</taxon>
        <taxon>Eurotiomycetidae</taxon>
        <taxon>Eurotiales</taxon>
        <taxon>Aspergillaceae</taxon>
        <taxon>Aspergillus</taxon>
        <taxon>Aspergillus subgen. Aspergillus</taxon>
    </lineage>
</organism>
<dbReference type="EMBL" id="KK088433">
    <property type="protein sequence ID" value="EYE93199.1"/>
    <property type="molecule type" value="Genomic_DNA"/>
</dbReference>
<dbReference type="AlphaFoldDB" id="A0A017S990"/>
<keyword evidence="6" id="KW-1185">Reference proteome</keyword>
<dbReference type="InterPro" id="IPR016169">
    <property type="entry name" value="FAD-bd_PCMH_sub2"/>
</dbReference>
<reference evidence="6" key="1">
    <citation type="journal article" date="2014" name="Nat. Commun.">
        <title>Genomic adaptations of the halophilic Dead Sea filamentous fungus Eurotium rubrum.</title>
        <authorList>
            <person name="Kis-Papo T."/>
            <person name="Weig A.R."/>
            <person name="Riley R."/>
            <person name="Persoh D."/>
            <person name="Salamov A."/>
            <person name="Sun H."/>
            <person name="Lipzen A."/>
            <person name="Wasser S.P."/>
            <person name="Rambold G."/>
            <person name="Grigoriev I.V."/>
            <person name="Nevo E."/>
        </authorList>
    </citation>
    <scope>NUCLEOTIDE SEQUENCE [LARGE SCALE GENOMIC DNA]</scope>
    <source>
        <strain evidence="6">CBS 135680</strain>
    </source>
</reference>
<evidence type="ECO:0000256" key="3">
    <source>
        <dbReference type="SAM" id="SignalP"/>
    </source>
</evidence>
<evidence type="ECO:0000313" key="6">
    <source>
        <dbReference type="Proteomes" id="UP000019804"/>
    </source>
</evidence>
<dbReference type="HOGENOM" id="CLU_018354_4_4_1"/>
<dbReference type="RefSeq" id="XP_040636887.1">
    <property type="nucleotide sequence ID" value="XM_040782521.1"/>
</dbReference>
<dbReference type="OrthoDB" id="9983560at2759"/>
<sequence>MRPALFLGLASSVASAANISSWSTLNASVHGHLHENKPLSLPCFSSYNGRPFASDAEKCAIVQDNYTSPELRGAVPNGYMNNQDEMCASNPRDQCLLDNNDPSNLSLIRNHTCAQGNVPDYYIDVHDAHDVVQALHFSNATGVPLVIKNTGHDYLGRSSGKGSLALWMRNLKKLQYNANFVPTGCPANASSSINNTVTTGAGTIFDEVYRFSDRHGMTFIGGYSSSVGVSGGWLQAGGHSVLSPVYGLGIDRVVEFKLVTPDGKLRIANACQNPDLFWALRGGGGGTFGVVLESTHRVEPNMPLTAASIKFPKIDNNVLPFMDIVVNNSVRWAHEGWGGHIKANSLINVSPLVSVQQASQSLAQVANYARSQNGTVLIKRYPSWQAFYDAFVAANAVTVGNVHLAATRLIPQSVFASADGRRDLMDFLDYLVSSGGDPYIPVVPPVLYNETSPKDTSATPAWRKSIWSLGAGTAFAWNSTLSERQSKIAHANKVTAMLEDITPGSGAYTNEANPFTEDWQEAWWGKENYQKLLAIKHKYDPYELMNCYKCIGWKETEAQGGCFSALP</sequence>
<evidence type="ECO:0000256" key="1">
    <source>
        <dbReference type="ARBA" id="ARBA00005466"/>
    </source>
</evidence>
<protein>
    <submittedName>
        <fullName evidence="5">FAD-binding domain-containing protein</fullName>
    </submittedName>
</protein>
<evidence type="ECO:0000256" key="2">
    <source>
        <dbReference type="ARBA" id="ARBA00023002"/>
    </source>
</evidence>
<dbReference type="InterPro" id="IPR036318">
    <property type="entry name" value="FAD-bd_PCMH-like_sf"/>
</dbReference>
<dbReference type="PANTHER" id="PTHR13878">
    <property type="entry name" value="GULONOLACTONE OXIDASE"/>
    <property type="match status" value="1"/>
</dbReference>
<dbReference type="GeneID" id="63697645"/>
<dbReference type="GO" id="GO:0016491">
    <property type="term" value="F:oxidoreductase activity"/>
    <property type="evidence" value="ECO:0007669"/>
    <property type="project" value="UniProtKB-KW"/>
</dbReference>
<dbReference type="InterPro" id="IPR016166">
    <property type="entry name" value="FAD-bd_PCMH"/>
</dbReference>
<dbReference type="InterPro" id="IPR012951">
    <property type="entry name" value="BBE"/>
</dbReference>
<dbReference type="InterPro" id="IPR050432">
    <property type="entry name" value="FAD-linked_Oxidoreductases_BP"/>
</dbReference>
<dbReference type="Pfam" id="PF08031">
    <property type="entry name" value="BBE"/>
    <property type="match status" value="1"/>
</dbReference>
<dbReference type="Pfam" id="PF01565">
    <property type="entry name" value="FAD_binding_4"/>
    <property type="match status" value="1"/>
</dbReference>
<keyword evidence="2" id="KW-0560">Oxidoreductase</keyword>
<feature type="signal peptide" evidence="3">
    <location>
        <begin position="1"/>
        <end position="16"/>
    </location>
</feature>
<dbReference type="GO" id="GO:0071949">
    <property type="term" value="F:FAD binding"/>
    <property type="evidence" value="ECO:0007669"/>
    <property type="project" value="InterPro"/>
</dbReference>